<dbReference type="PANTHER" id="PTHR43163">
    <property type="entry name" value="DIPEPTIDE TRANSPORT SYSTEM PERMEASE PROTEIN DPPB-RELATED"/>
    <property type="match status" value="1"/>
</dbReference>
<comment type="subcellular location">
    <subcellularLocation>
        <location evidence="1 7">Cell membrane</location>
        <topology evidence="1 7">Multi-pass membrane protein</topology>
    </subcellularLocation>
</comment>
<gene>
    <name evidence="10" type="ORF">EFL26_19755</name>
</gene>
<dbReference type="SUPFAM" id="SSF161098">
    <property type="entry name" value="MetI-like"/>
    <property type="match status" value="1"/>
</dbReference>
<dbReference type="GO" id="GO:0055085">
    <property type="term" value="P:transmembrane transport"/>
    <property type="evidence" value="ECO:0007669"/>
    <property type="project" value="InterPro"/>
</dbReference>
<dbReference type="OrthoDB" id="147688at2"/>
<evidence type="ECO:0000256" key="7">
    <source>
        <dbReference type="RuleBase" id="RU363032"/>
    </source>
</evidence>
<evidence type="ECO:0000256" key="3">
    <source>
        <dbReference type="ARBA" id="ARBA00022475"/>
    </source>
</evidence>
<dbReference type="InterPro" id="IPR045621">
    <property type="entry name" value="BPD_transp_1_N"/>
</dbReference>
<keyword evidence="4 7" id="KW-0812">Transmembrane</keyword>
<dbReference type="PANTHER" id="PTHR43163:SF3">
    <property type="entry name" value="PEPTIDE ABC TRANSPORTER PERMEASE PROTEIN"/>
    <property type="match status" value="1"/>
</dbReference>
<evidence type="ECO:0000259" key="9">
    <source>
        <dbReference type="PROSITE" id="PS50928"/>
    </source>
</evidence>
<organism evidence="10 11">
    <name type="scientific">Nocardioides pocheonensis</name>
    <dbReference type="NCBI Taxonomy" id="661485"/>
    <lineage>
        <taxon>Bacteria</taxon>
        <taxon>Bacillati</taxon>
        <taxon>Actinomycetota</taxon>
        <taxon>Actinomycetes</taxon>
        <taxon>Propionibacteriales</taxon>
        <taxon>Nocardioidaceae</taxon>
        <taxon>Nocardioides</taxon>
    </lineage>
</organism>
<keyword evidence="6 7" id="KW-0472">Membrane</keyword>
<evidence type="ECO:0000256" key="2">
    <source>
        <dbReference type="ARBA" id="ARBA00022448"/>
    </source>
</evidence>
<feature type="transmembrane region" description="Helical" evidence="7">
    <location>
        <begin position="127"/>
        <end position="146"/>
    </location>
</feature>
<dbReference type="AlphaFoldDB" id="A0A3N0GIM6"/>
<dbReference type="EMBL" id="RJSF01000046">
    <property type="protein sequence ID" value="RNM12056.1"/>
    <property type="molecule type" value="Genomic_DNA"/>
</dbReference>
<dbReference type="GO" id="GO:0005886">
    <property type="term" value="C:plasma membrane"/>
    <property type="evidence" value="ECO:0007669"/>
    <property type="project" value="UniProtKB-SubCell"/>
</dbReference>
<feature type="transmembrane region" description="Helical" evidence="7">
    <location>
        <begin position="202"/>
        <end position="222"/>
    </location>
</feature>
<feature type="transmembrane region" description="Helical" evidence="7">
    <location>
        <begin position="158"/>
        <end position="182"/>
    </location>
</feature>
<keyword evidence="3" id="KW-1003">Cell membrane</keyword>
<comment type="similarity">
    <text evidence="7">Belongs to the binding-protein-dependent transport system permease family.</text>
</comment>
<feature type="transmembrane region" description="Helical" evidence="7">
    <location>
        <begin position="35"/>
        <end position="53"/>
    </location>
</feature>
<feature type="region of interest" description="Disordered" evidence="8">
    <location>
        <begin position="1"/>
        <end position="20"/>
    </location>
</feature>
<feature type="transmembrane region" description="Helical" evidence="7">
    <location>
        <begin position="264"/>
        <end position="287"/>
    </location>
</feature>
<dbReference type="CDD" id="cd06261">
    <property type="entry name" value="TM_PBP2"/>
    <property type="match status" value="1"/>
</dbReference>
<dbReference type="PROSITE" id="PS50928">
    <property type="entry name" value="ABC_TM1"/>
    <property type="match status" value="1"/>
</dbReference>
<reference evidence="10 11" key="1">
    <citation type="submission" date="2018-11" db="EMBL/GenBank/DDBJ databases">
        <authorList>
            <person name="Li F."/>
        </authorList>
    </citation>
    <scope>NUCLEOTIDE SEQUENCE [LARGE SCALE GENOMIC DNA]</scope>
    <source>
        <strain evidence="10 11">Gsoil 818</strain>
    </source>
</reference>
<evidence type="ECO:0000313" key="11">
    <source>
        <dbReference type="Proteomes" id="UP000279994"/>
    </source>
</evidence>
<dbReference type="Proteomes" id="UP000279994">
    <property type="component" value="Unassembled WGS sequence"/>
</dbReference>
<dbReference type="Pfam" id="PF00528">
    <property type="entry name" value="BPD_transp_1"/>
    <property type="match status" value="1"/>
</dbReference>
<keyword evidence="5 7" id="KW-1133">Transmembrane helix</keyword>
<evidence type="ECO:0000256" key="4">
    <source>
        <dbReference type="ARBA" id="ARBA00022692"/>
    </source>
</evidence>
<keyword evidence="11" id="KW-1185">Reference proteome</keyword>
<name>A0A3N0GIM6_9ACTN</name>
<accession>A0A3N0GIM6</accession>
<dbReference type="InterPro" id="IPR035906">
    <property type="entry name" value="MetI-like_sf"/>
</dbReference>
<sequence>MSVSTLVSVAEPQADEPPRTVRGRAARARALSRQLAMALLTILLISFISFFALNHSADQLGKNVLGRQASRAQLDAFAASRGLDRPLIVQYLDWLWHFVRGDWGTNLAGTQPVKPLVLPAFAHTSELAVITLVWSVPIAIAVGVAVARRGGPIDRGLFVVMTVLAALPEFVVGLTVMIALAVQLRWFPVASNAIGLGTPAEQVKAFVLPSLTLGVGVVPYIWRITRASVLESLSAPYTRAAVLRGLRRHRVIWRHAFRSAAVPLVNAIAINIIYLMGGVIIVENVFAVPGLGRLLLAAIAQGDSHTALAIIVLLGAVFVILGLLADVVVTYLNPRLRGSAR</sequence>
<feature type="transmembrane region" description="Helical" evidence="7">
    <location>
        <begin position="307"/>
        <end position="332"/>
    </location>
</feature>
<proteinExistence type="inferred from homology"/>
<evidence type="ECO:0000256" key="8">
    <source>
        <dbReference type="SAM" id="MobiDB-lite"/>
    </source>
</evidence>
<dbReference type="Pfam" id="PF19300">
    <property type="entry name" value="BPD_transp_1_N"/>
    <property type="match status" value="1"/>
</dbReference>
<evidence type="ECO:0000256" key="5">
    <source>
        <dbReference type="ARBA" id="ARBA00022989"/>
    </source>
</evidence>
<feature type="domain" description="ABC transmembrane type-1" evidence="9">
    <location>
        <begin position="121"/>
        <end position="329"/>
    </location>
</feature>
<evidence type="ECO:0000256" key="6">
    <source>
        <dbReference type="ARBA" id="ARBA00023136"/>
    </source>
</evidence>
<evidence type="ECO:0000313" key="10">
    <source>
        <dbReference type="EMBL" id="RNM12056.1"/>
    </source>
</evidence>
<keyword evidence="2 7" id="KW-0813">Transport</keyword>
<comment type="caution">
    <text evidence="10">The sequence shown here is derived from an EMBL/GenBank/DDBJ whole genome shotgun (WGS) entry which is preliminary data.</text>
</comment>
<dbReference type="InterPro" id="IPR000515">
    <property type="entry name" value="MetI-like"/>
</dbReference>
<evidence type="ECO:0000256" key="1">
    <source>
        <dbReference type="ARBA" id="ARBA00004651"/>
    </source>
</evidence>
<protein>
    <submittedName>
        <fullName evidence="10">ABC transporter permease</fullName>
    </submittedName>
</protein>
<dbReference type="Gene3D" id="1.10.3720.10">
    <property type="entry name" value="MetI-like"/>
    <property type="match status" value="1"/>
</dbReference>